<evidence type="ECO:0000256" key="5">
    <source>
        <dbReference type="ARBA" id="ARBA00022692"/>
    </source>
</evidence>
<reference evidence="9" key="1">
    <citation type="submission" date="2023-07" db="EMBL/GenBank/DDBJ databases">
        <title>Between Cages and Wild: Unraveling the Impact of Captivity on Animal Microbiomes and Antimicrobial Resistance.</title>
        <authorList>
            <person name="Schmartz G.P."/>
            <person name="Rehner J."/>
            <person name="Schuff M.J."/>
            <person name="Becker S.L."/>
            <person name="Kravczyk M."/>
            <person name="Gurevich A."/>
            <person name="Francke R."/>
            <person name="Mueller R."/>
            <person name="Keller V."/>
            <person name="Keller A."/>
        </authorList>
    </citation>
    <scope>NUCLEOTIDE SEQUENCE</scope>
    <source>
        <strain evidence="9">S12M_St_49</strain>
    </source>
</reference>
<dbReference type="GO" id="GO:0005886">
    <property type="term" value="C:plasma membrane"/>
    <property type="evidence" value="ECO:0007669"/>
    <property type="project" value="UniProtKB-SubCell"/>
</dbReference>
<feature type="transmembrane region" description="Helical" evidence="8">
    <location>
        <begin position="357"/>
        <end position="381"/>
    </location>
</feature>
<sequence length="547" mass="58701">MAENSNKEATKGRGLETIDKTVLAIAGIVCVVIIALTLGFPTQAESLIQGMNSAIIANFAWFYNVTLVACMVFVYYVAFSRYGKVRLGGNDEKPLHKFGTWFFMLFTAGMGVGLLFYSVAEPMSVFIAPPTGDGDTIQSAQLALRQSFMHWGITPWVGYAAIGGALAYSSHRLKKPAVISSVYVPLVGEKATKGVFGRIIDSLAVIVAVFGVTTSLGLGAMQVAGGLEYQFGIPATTTIEVVIIVGCTIIFVVGSLIGGIDKAISFCSTLNIWVMIALTAIIFIIGNTPFLLNYFTESFGGYISNFITQSFSADTFNETNGWVGAWTIFFWAWWIAWIPFTGGFIAKISKGRSLREFILGVTLCPCLFSFVFMTVFGGSAIDLTLNGGVTAIQDALTQNTALGLFATLQQFPFAVVTIVLILILLLIFFVAHLQVGSVVICEMLSKPGTEAPIAIKLFWGCVLGAIAAALLLAGGLSSIQTISIIGALPFGVVVIGGLFAFKKALSLEFKEDGTQRTQDEMIELYATTDFTPKFGKNKEEKKAEATA</sequence>
<protein>
    <submittedName>
        <fullName evidence="9">BCCT family transporter</fullName>
    </submittedName>
</protein>
<comment type="subcellular location">
    <subcellularLocation>
        <location evidence="1">Cell membrane</location>
        <topology evidence="1">Multi-pass membrane protein</topology>
    </subcellularLocation>
</comment>
<feature type="transmembrane region" description="Helical" evidence="8">
    <location>
        <begin position="100"/>
        <end position="120"/>
    </location>
</feature>
<gene>
    <name evidence="9" type="ORF">Q3982_05980</name>
</gene>
<feature type="transmembrane region" description="Helical" evidence="8">
    <location>
        <begin position="413"/>
        <end position="441"/>
    </location>
</feature>
<dbReference type="Pfam" id="PF02028">
    <property type="entry name" value="BCCT"/>
    <property type="match status" value="1"/>
</dbReference>
<feature type="transmembrane region" description="Helical" evidence="8">
    <location>
        <begin position="453"/>
        <end position="473"/>
    </location>
</feature>
<feature type="transmembrane region" description="Helical" evidence="8">
    <location>
        <begin position="60"/>
        <end position="79"/>
    </location>
</feature>
<organism evidence="9 10">
    <name type="scientific">Phoenicibacter congonensis</name>
    <dbReference type="NCBI Taxonomy" id="1944646"/>
    <lineage>
        <taxon>Bacteria</taxon>
        <taxon>Bacillati</taxon>
        <taxon>Actinomycetota</taxon>
        <taxon>Coriobacteriia</taxon>
        <taxon>Eggerthellales</taxon>
        <taxon>Eggerthellaceae</taxon>
        <taxon>Phoenicibacter</taxon>
    </lineage>
</organism>
<evidence type="ECO:0000313" key="10">
    <source>
        <dbReference type="Proteomes" id="UP001168575"/>
    </source>
</evidence>
<keyword evidence="7 8" id="KW-0472">Membrane</keyword>
<feature type="transmembrane region" description="Helical" evidence="8">
    <location>
        <begin position="241"/>
        <end position="260"/>
    </location>
</feature>
<dbReference type="AlphaFoldDB" id="A0AA43RIQ6"/>
<keyword evidence="6 8" id="KW-1133">Transmembrane helix</keyword>
<accession>A0AA43RIQ6</accession>
<evidence type="ECO:0000256" key="1">
    <source>
        <dbReference type="ARBA" id="ARBA00004651"/>
    </source>
</evidence>
<evidence type="ECO:0000256" key="6">
    <source>
        <dbReference type="ARBA" id="ARBA00022989"/>
    </source>
</evidence>
<dbReference type="Proteomes" id="UP001168575">
    <property type="component" value="Unassembled WGS sequence"/>
</dbReference>
<comment type="similarity">
    <text evidence="2">Belongs to the BCCT transporter (TC 2.A.15) family.</text>
</comment>
<keyword evidence="3" id="KW-0813">Transport</keyword>
<dbReference type="PROSITE" id="PS01303">
    <property type="entry name" value="BCCT"/>
    <property type="match status" value="1"/>
</dbReference>
<dbReference type="GO" id="GO:0022857">
    <property type="term" value="F:transmembrane transporter activity"/>
    <property type="evidence" value="ECO:0007669"/>
    <property type="project" value="InterPro"/>
</dbReference>
<evidence type="ECO:0000256" key="4">
    <source>
        <dbReference type="ARBA" id="ARBA00022475"/>
    </source>
</evidence>
<feature type="transmembrane region" description="Helical" evidence="8">
    <location>
        <begin position="21"/>
        <end position="40"/>
    </location>
</feature>
<dbReference type="PANTHER" id="PTHR30047:SF7">
    <property type="entry name" value="HIGH-AFFINITY CHOLINE TRANSPORT PROTEIN"/>
    <property type="match status" value="1"/>
</dbReference>
<feature type="transmembrane region" description="Helical" evidence="8">
    <location>
        <begin position="272"/>
        <end position="292"/>
    </location>
</feature>
<dbReference type="NCBIfam" id="TIGR00842">
    <property type="entry name" value="bcct"/>
    <property type="match status" value="1"/>
</dbReference>
<evidence type="ECO:0000256" key="8">
    <source>
        <dbReference type="SAM" id="Phobius"/>
    </source>
</evidence>
<evidence type="ECO:0000256" key="3">
    <source>
        <dbReference type="ARBA" id="ARBA00022448"/>
    </source>
</evidence>
<feature type="transmembrane region" description="Helical" evidence="8">
    <location>
        <begin position="479"/>
        <end position="501"/>
    </location>
</feature>
<dbReference type="InterPro" id="IPR018093">
    <property type="entry name" value="BCCT_CS"/>
</dbReference>
<keyword evidence="10" id="KW-1185">Reference proteome</keyword>
<proteinExistence type="inferred from homology"/>
<evidence type="ECO:0000256" key="2">
    <source>
        <dbReference type="ARBA" id="ARBA00005658"/>
    </source>
</evidence>
<dbReference type="InterPro" id="IPR000060">
    <property type="entry name" value="BCCT_transptr"/>
</dbReference>
<keyword evidence="5 8" id="KW-0812">Transmembrane</keyword>
<feature type="transmembrane region" description="Helical" evidence="8">
    <location>
        <begin position="199"/>
        <end position="221"/>
    </location>
</feature>
<keyword evidence="4" id="KW-1003">Cell membrane</keyword>
<name>A0AA43RIQ6_9ACTN</name>
<evidence type="ECO:0000313" key="9">
    <source>
        <dbReference type="EMBL" id="MDO4842209.1"/>
    </source>
</evidence>
<feature type="transmembrane region" description="Helical" evidence="8">
    <location>
        <begin position="323"/>
        <end position="345"/>
    </location>
</feature>
<dbReference type="EMBL" id="JAUMVS010000115">
    <property type="protein sequence ID" value="MDO4842209.1"/>
    <property type="molecule type" value="Genomic_DNA"/>
</dbReference>
<comment type="caution">
    <text evidence="9">The sequence shown here is derived from an EMBL/GenBank/DDBJ whole genome shotgun (WGS) entry which is preliminary data.</text>
</comment>
<evidence type="ECO:0000256" key="7">
    <source>
        <dbReference type="ARBA" id="ARBA00023136"/>
    </source>
</evidence>
<feature type="transmembrane region" description="Helical" evidence="8">
    <location>
        <begin position="148"/>
        <end position="168"/>
    </location>
</feature>
<dbReference type="PANTHER" id="PTHR30047">
    <property type="entry name" value="HIGH-AFFINITY CHOLINE TRANSPORT PROTEIN-RELATED"/>
    <property type="match status" value="1"/>
</dbReference>